<comment type="caution">
    <text evidence="4">The sequence shown here is derived from an EMBL/GenBank/DDBJ whole genome shotgun (WGS) entry which is preliminary data.</text>
</comment>
<evidence type="ECO:0000313" key="5">
    <source>
        <dbReference type="Proteomes" id="UP001138997"/>
    </source>
</evidence>
<evidence type="ECO:0000256" key="2">
    <source>
        <dbReference type="ARBA" id="ARBA00023315"/>
    </source>
</evidence>
<keyword evidence="2" id="KW-0012">Acyltransferase</keyword>
<dbReference type="InterPro" id="IPR050832">
    <property type="entry name" value="Bact_Acetyltransf"/>
</dbReference>
<dbReference type="AlphaFoldDB" id="A0A9X1SRU8"/>
<dbReference type="RefSeq" id="WP_231438898.1">
    <property type="nucleotide sequence ID" value="NZ_JAJOMB010000002.1"/>
</dbReference>
<dbReference type="PANTHER" id="PTHR43877">
    <property type="entry name" value="AMINOALKYLPHOSPHONATE N-ACETYLTRANSFERASE-RELATED-RELATED"/>
    <property type="match status" value="1"/>
</dbReference>
<dbReference type="PROSITE" id="PS51186">
    <property type="entry name" value="GNAT"/>
    <property type="match status" value="1"/>
</dbReference>
<keyword evidence="5" id="KW-1185">Reference proteome</keyword>
<dbReference type="PANTHER" id="PTHR43877:SF2">
    <property type="entry name" value="AMINOALKYLPHOSPHONATE N-ACETYLTRANSFERASE-RELATED"/>
    <property type="match status" value="1"/>
</dbReference>
<evidence type="ECO:0000256" key="1">
    <source>
        <dbReference type="ARBA" id="ARBA00022679"/>
    </source>
</evidence>
<dbReference type="GO" id="GO:0016747">
    <property type="term" value="F:acyltransferase activity, transferring groups other than amino-acyl groups"/>
    <property type="evidence" value="ECO:0007669"/>
    <property type="project" value="InterPro"/>
</dbReference>
<dbReference type="Proteomes" id="UP001138997">
    <property type="component" value="Unassembled WGS sequence"/>
</dbReference>
<feature type="domain" description="N-acetyltransferase" evidence="3">
    <location>
        <begin position="6"/>
        <end position="171"/>
    </location>
</feature>
<gene>
    <name evidence="4" type="ORF">LR394_03620</name>
</gene>
<dbReference type="InterPro" id="IPR016181">
    <property type="entry name" value="Acyl_CoA_acyltransferase"/>
</dbReference>
<dbReference type="Pfam" id="PF00583">
    <property type="entry name" value="Acetyltransf_1"/>
    <property type="match status" value="1"/>
</dbReference>
<evidence type="ECO:0000259" key="3">
    <source>
        <dbReference type="PROSITE" id="PS51186"/>
    </source>
</evidence>
<sequence length="172" mass="18578">MSAGAVEVGPRKAADLAPVAKALWSVHVADRYPMVWPSDPVQWLEPPGLAAAWVAREAEQIVGHIGVVADVSDVDVRAMLEKPGEAAPCLAGVTRLFVTPAGRGKGLGARLLDAAGEWAGQHHYRLMLDVVDDGGPAIALYERQGWKLVDRRTADWPTPEGEHLPIRIYLRP</sequence>
<dbReference type="SUPFAM" id="SSF55729">
    <property type="entry name" value="Acyl-CoA N-acyltransferases (Nat)"/>
    <property type="match status" value="1"/>
</dbReference>
<organism evidence="4 5">
    <name type="scientific">Kineosporia babensis</name>
    <dbReference type="NCBI Taxonomy" id="499548"/>
    <lineage>
        <taxon>Bacteria</taxon>
        <taxon>Bacillati</taxon>
        <taxon>Actinomycetota</taxon>
        <taxon>Actinomycetes</taxon>
        <taxon>Kineosporiales</taxon>
        <taxon>Kineosporiaceae</taxon>
        <taxon>Kineosporia</taxon>
    </lineage>
</organism>
<protein>
    <submittedName>
        <fullName evidence="4">GNAT family N-acetyltransferase</fullName>
    </submittedName>
</protein>
<evidence type="ECO:0000313" key="4">
    <source>
        <dbReference type="EMBL" id="MCD5309969.1"/>
    </source>
</evidence>
<name>A0A9X1SRU8_9ACTN</name>
<proteinExistence type="predicted"/>
<dbReference type="EMBL" id="JAJOMB010000002">
    <property type="protein sequence ID" value="MCD5309969.1"/>
    <property type="molecule type" value="Genomic_DNA"/>
</dbReference>
<dbReference type="CDD" id="cd04301">
    <property type="entry name" value="NAT_SF"/>
    <property type="match status" value="1"/>
</dbReference>
<dbReference type="Gene3D" id="3.40.630.30">
    <property type="match status" value="1"/>
</dbReference>
<keyword evidence="1" id="KW-0808">Transferase</keyword>
<dbReference type="InterPro" id="IPR000182">
    <property type="entry name" value="GNAT_dom"/>
</dbReference>
<reference evidence="4" key="1">
    <citation type="submission" date="2021-11" db="EMBL/GenBank/DDBJ databases">
        <title>Streptomyces corallinus and Kineosporia corallina sp. nov., two new coral-derived marine actinobacteria.</title>
        <authorList>
            <person name="Buangrab K."/>
            <person name="Sutthacheep M."/>
            <person name="Yeemin T."/>
            <person name="Harunari E."/>
            <person name="Igarashi Y."/>
            <person name="Sripreechasak P."/>
            <person name="Kanchanasin P."/>
            <person name="Tanasupawat S."/>
            <person name="Phongsopitanun W."/>
        </authorList>
    </citation>
    <scope>NUCLEOTIDE SEQUENCE</scope>
    <source>
        <strain evidence="4">JCM 31032</strain>
    </source>
</reference>
<accession>A0A9X1SRU8</accession>